<evidence type="ECO:0000256" key="3">
    <source>
        <dbReference type="ARBA" id="ARBA00022679"/>
    </source>
</evidence>
<dbReference type="PANTHER" id="PTHR47844">
    <property type="entry name" value="SYNTHASE CPS1, PUTATIVE (AFU_ORTHOLOGUE AFUA_7G02500)-RELATED"/>
    <property type="match status" value="1"/>
</dbReference>
<feature type="compositionally biased region" description="Basic and acidic residues" evidence="8">
    <location>
        <begin position="443"/>
        <end position="456"/>
    </location>
</feature>
<feature type="region of interest" description="Disordered" evidence="8">
    <location>
        <begin position="810"/>
        <end position="832"/>
    </location>
</feature>
<proteinExistence type="predicted"/>
<keyword evidence="7" id="KW-0325">Glycoprotein</keyword>
<feature type="compositionally biased region" description="Low complexity" evidence="8">
    <location>
        <begin position="591"/>
        <end position="602"/>
    </location>
</feature>
<evidence type="ECO:0000313" key="10">
    <source>
        <dbReference type="Proteomes" id="UP001345013"/>
    </source>
</evidence>
<sequence>MSLLSIAALRLLLLLAYRYHRLVISLWAYLFVYKADEVPAQPTLTSDNAHVVISTVDPQNKAFNKCVQSILENQPRFLTIAVGGEQHLPATIAALELLQPYHGSTEIRAVSIPGNKGNKREQITMILDQLAEKREENKDTIMVFVDDHAWWDSDSFLPHLLAPFENSKVGLVGTKKRVQRERNSNIVLSGLNFIACIYLERHNFEVTAQNAMDGGAFVISGRTCAIRASIAMEDDFRHDFMNEYFFFGQLGPLSADDDCYITRTVVRKGYELRFQNHPNAIMHTTLGVDGVVAATTIEKLMKFHGQLLRWQRSTWRNSTCNLFTDRTVWKRQKWTTWAGFINMLVNFALFWDLLIVYTWYQSGFEGFTKYHLAAMIIGSKTVKLADFFLHNPWDLVWFPFYVVFAYVHSFYKLWSLLTFWDCSWGGRSTKLVLDTSVSDSTDDDGKPDAPESVSEHLHHRALHTSGLQGQQQSPDSTGSPKDSVDTNGNDSIDPPTLPGGDRVSSTNYQRPSIESATPSPTTADHSTEMIAEPESATPSRNSSVSSINSFTERYGKHLKTSGQPNVLTPWGTVNTASLHLTPANVREPQQSPRYNTRSSTRSPSPPNMFKSPPSNTFRAPSYASSSSSASRSINAGSSNGSSSSSNSSHSDSLFGRSPKRTTYDFVQSPAPSSPLSVSKTFTAPALVLTSDEIATPVYSLPSPPYEPIYELPSTESYHTRRQSETCWHANVTPPPFIPRTHFTKPMPTPPSSSEVEIVFKKDRSPSPSPSLYASAGPDTRRTRADYKRDFVRGDDCHRVHGDGTYLTPRSFGSTRRCRNPEPRYPVVPGRRY</sequence>
<keyword evidence="2" id="KW-0328">Glycosyltransferase</keyword>
<dbReference type="InterPro" id="IPR052427">
    <property type="entry name" value="Glycosyltrans_GT2/GT47"/>
</dbReference>
<feature type="region of interest" description="Disordered" evidence="8">
    <location>
        <begin position="761"/>
        <end position="784"/>
    </location>
</feature>
<evidence type="ECO:0000313" key="9">
    <source>
        <dbReference type="EMBL" id="KAK5100845.1"/>
    </source>
</evidence>
<keyword evidence="6" id="KW-0472">Membrane</keyword>
<keyword evidence="5" id="KW-1133">Transmembrane helix</keyword>
<feature type="compositionally biased region" description="Low complexity" evidence="8">
    <location>
        <begin position="621"/>
        <end position="652"/>
    </location>
</feature>
<gene>
    <name evidence="9" type="ORF">LTR24_000692</name>
</gene>
<keyword evidence="3" id="KW-0808">Transferase</keyword>
<dbReference type="PANTHER" id="PTHR47844:SF1">
    <property type="entry name" value="EXOSTOSIN-LIKE 2"/>
    <property type="match status" value="1"/>
</dbReference>
<evidence type="ECO:0000256" key="8">
    <source>
        <dbReference type="SAM" id="MobiDB-lite"/>
    </source>
</evidence>
<feature type="region of interest" description="Disordered" evidence="8">
    <location>
        <begin position="580"/>
        <end position="656"/>
    </location>
</feature>
<dbReference type="InterPro" id="IPR029044">
    <property type="entry name" value="Nucleotide-diphossugar_trans"/>
</dbReference>
<evidence type="ECO:0000256" key="1">
    <source>
        <dbReference type="ARBA" id="ARBA00004370"/>
    </source>
</evidence>
<feature type="region of interest" description="Disordered" evidence="8">
    <location>
        <begin position="436"/>
        <end position="547"/>
    </location>
</feature>
<name>A0ABR0KMN3_9EURO</name>
<dbReference type="SUPFAM" id="SSF53448">
    <property type="entry name" value="Nucleotide-diphospho-sugar transferases"/>
    <property type="match status" value="1"/>
</dbReference>
<dbReference type="Proteomes" id="UP001345013">
    <property type="component" value="Unassembled WGS sequence"/>
</dbReference>
<dbReference type="Pfam" id="PF13641">
    <property type="entry name" value="Glyco_tranf_2_3"/>
    <property type="match status" value="1"/>
</dbReference>
<comment type="caution">
    <text evidence="9">The sequence shown here is derived from an EMBL/GenBank/DDBJ whole genome shotgun (WGS) entry which is preliminary data.</text>
</comment>
<feature type="compositionally biased region" description="Polar residues" evidence="8">
    <location>
        <begin position="503"/>
        <end position="524"/>
    </location>
</feature>
<feature type="compositionally biased region" description="Polar residues" evidence="8">
    <location>
        <begin position="465"/>
        <end position="490"/>
    </location>
</feature>
<accession>A0ABR0KMN3</accession>
<comment type="subcellular location">
    <subcellularLocation>
        <location evidence="1">Membrane</location>
    </subcellularLocation>
</comment>
<protein>
    <recommendedName>
        <fullName evidence="11">Ceramide glucosyltransferase</fullName>
    </recommendedName>
</protein>
<dbReference type="EMBL" id="JAVRRG010000005">
    <property type="protein sequence ID" value="KAK5100845.1"/>
    <property type="molecule type" value="Genomic_DNA"/>
</dbReference>
<evidence type="ECO:0000256" key="4">
    <source>
        <dbReference type="ARBA" id="ARBA00022692"/>
    </source>
</evidence>
<keyword evidence="10" id="KW-1185">Reference proteome</keyword>
<evidence type="ECO:0000256" key="5">
    <source>
        <dbReference type="ARBA" id="ARBA00022989"/>
    </source>
</evidence>
<keyword evidence="4" id="KW-0812">Transmembrane</keyword>
<organism evidence="9 10">
    <name type="scientific">Lithohypha guttulata</name>
    <dbReference type="NCBI Taxonomy" id="1690604"/>
    <lineage>
        <taxon>Eukaryota</taxon>
        <taxon>Fungi</taxon>
        <taxon>Dikarya</taxon>
        <taxon>Ascomycota</taxon>
        <taxon>Pezizomycotina</taxon>
        <taxon>Eurotiomycetes</taxon>
        <taxon>Chaetothyriomycetidae</taxon>
        <taxon>Chaetothyriales</taxon>
        <taxon>Trichomeriaceae</taxon>
        <taxon>Lithohypha</taxon>
    </lineage>
</organism>
<reference evidence="9 10" key="1">
    <citation type="submission" date="2023-08" db="EMBL/GenBank/DDBJ databases">
        <title>Black Yeasts Isolated from many extreme environments.</title>
        <authorList>
            <person name="Coleine C."/>
            <person name="Stajich J.E."/>
            <person name="Selbmann L."/>
        </authorList>
    </citation>
    <scope>NUCLEOTIDE SEQUENCE [LARGE SCALE GENOMIC DNA]</scope>
    <source>
        <strain evidence="9 10">CCFEE 5885</strain>
    </source>
</reference>
<evidence type="ECO:0000256" key="6">
    <source>
        <dbReference type="ARBA" id="ARBA00023136"/>
    </source>
</evidence>
<evidence type="ECO:0000256" key="2">
    <source>
        <dbReference type="ARBA" id="ARBA00022676"/>
    </source>
</evidence>
<evidence type="ECO:0000256" key="7">
    <source>
        <dbReference type="ARBA" id="ARBA00023180"/>
    </source>
</evidence>
<evidence type="ECO:0008006" key="11">
    <source>
        <dbReference type="Google" id="ProtNLM"/>
    </source>
</evidence>